<dbReference type="Proteomes" id="UP001500213">
    <property type="component" value="Unassembled WGS sequence"/>
</dbReference>
<evidence type="ECO:0000259" key="4">
    <source>
        <dbReference type="SMART" id="SM00418"/>
    </source>
</evidence>
<evidence type="ECO:0000313" key="6">
    <source>
        <dbReference type="Proteomes" id="UP001500213"/>
    </source>
</evidence>
<keyword evidence="3" id="KW-0804">Transcription</keyword>
<dbReference type="PANTHER" id="PTHR33154">
    <property type="entry name" value="TRANSCRIPTIONAL REGULATOR, ARSR FAMILY"/>
    <property type="match status" value="1"/>
</dbReference>
<feature type="domain" description="HTH arsR-type" evidence="4">
    <location>
        <begin position="14"/>
        <end position="95"/>
    </location>
</feature>
<keyword evidence="1" id="KW-0805">Transcription regulation</keyword>
<gene>
    <name evidence="5" type="ORF">GCM10022288_28990</name>
</gene>
<evidence type="ECO:0000256" key="2">
    <source>
        <dbReference type="ARBA" id="ARBA00023125"/>
    </source>
</evidence>
<dbReference type="Gene3D" id="1.10.10.10">
    <property type="entry name" value="Winged helix-like DNA-binding domain superfamily/Winged helix DNA-binding domain"/>
    <property type="match status" value="1"/>
</dbReference>
<evidence type="ECO:0000256" key="3">
    <source>
        <dbReference type="ARBA" id="ARBA00023163"/>
    </source>
</evidence>
<organism evidence="5 6">
    <name type="scientific">Gryllotalpicola kribbensis</name>
    <dbReference type="NCBI Taxonomy" id="993084"/>
    <lineage>
        <taxon>Bacteria</taxon>
        <taxon>Bacillati</taxon>
        <taxon>Actinomycetota</taxon>
        <taxon>Actinomycetes</taxon>
        <taxon>Micrococcales</taxon>
        <taxon>Microbacteriaceae</taxon>
        <taxon>Gryllotalpicola</taxon>
    </lineage>
</organism>
<comment type="caution">
    <text evidence="5">The sequence shown here is derived from an EMBL/GenBank/DDBJ whole genome shotgun (WGS) entry which is preliminary data.</text>
</comment>
<protein>
    <submittedName>
        <fullName evidence="5">Metalloregulator ArsR/SmtB family transcription factor</fullName>
    </submittedName>
</protein>
<accession>A0ABP8AZE8</accession>
<proteinExistence type="predicted"/>
<dbReference type="InterPro" id="IPR011991">
    <property type="entry name" value="ArsR-like_HTH"/>
</dbReference>
<dbReference type="CDD" id="cd00090">
    <property type="entry name" value="HTH_ARSR"/>
    <property type="match status" value="1"/>
</dbReference>
<sequence>MTAAVGAAPGREIAVMAALVEPSKRAIMQQLTRGPASASRLAERMPLTRQALVKHLAVLEDAGLVDRSRRGREHVFAARPEVLVGTARWLESLADSWQRQLGALKRAAEATARELS</sequence>
<evidence type="ECO:0000313" key="5">
    <source>
        <dbReference type="EMBL" id="GAA4194096.1"/>
    </source>
</evidence>
<dbReference type="SUPFAM" id="SSF46785">
    <property type="entry name" value="Winged helix' DNA-binding domain"/>
    <property type="match status" value="1"/>
</dbReference>
<dbReference type="PANTHER" id="PTHR33154:SF33">
    <property type="entry name" value="TRANSCRIPTIONAL REPRESSOR SDPR"/>
    <property type="match status" value="1"/>
</dbReference>
<dbReference type="InterPro" id="IPR036390">
    <property type="entry name" value="WH_DNA-bd_sf"/>
</dbReference>
<reference evidence="6" key="1">
    <citation type="journal article" date="2019" name="Int. J. Syst. Evol. Microbiol.">
        <title>The Global Catalogue of Microorganisms (GCM) 10K type strain sequencing project: providing services to taxonomists for standard genome sequencing and annotation.</title>
        <authorList>
            <consortium name="The Broad Institute Genomics Platform"/>
            <consortium name="The Broad Institute Genome Sequencing Center for Infectious Disease"/>
            <person name="Wu L."/>
            <person name="Ma J."/>
        </authorList>
    </citation>
    <scope>NUCLEOTIDE SEQUENCE [LARGE SCALE GENOMIC DNA]</scope>
    <source>
        <strain evidence="6">JCM 17593</strain>
    </source>
</reference>
<dbReference type="NCBIfam" id="NF033788">
    <property type="entry name" value="HTH_metalloreg"/>
    <property type="match status" value="1"/>
</dbReference>
<dbReference type="SMART" id="SM00418">
    <property type="entry name" value="HTH_ARSR"/>
    <property type="match status" value="1"/>
</dbReference>
<evidence type="ECO:0000256" key="1">
    <source>
        <dbReference type="ARBA" id="ARBA00023015"/>
    </source>
</evidence>
<dbReference type="InterPro" id="IPR051081">
    <property type="entry name" value="HTH_MetalResp_TranReg"/>
</dbReference>
<name>A0ABP8AZE8_9MICO</name>
<dbReference type="Pfam" id="PF12840">
    <property type="entry name" value="HTH_20"/>
    <property type="match status" value="1"/>
</dbReference>
<keyword evidence="2" id="KW-0238">DNA-binding</keyword>
<dbReference type="EMBL" id="BAABBX010000016">
    <property type="protein sequence ID" value="GAA4194096.1"/>
    <property type="molecule type" value="Genomic_DNA"/>
</dbReference>
<dbReference type="InterPro" id="IPR001845">
    <property type="entry name" value="HTH_ArsR_DNA-bd_dom"/>
</dbReference>
<keyword evidence="6" id="KW-1185">Reference proteome</keyword>
<dbReference type="InterPro" id="IPR036388">
    <property type="entry name" value="WH-like_DNA-bd_sf"/>
</dbReference>
<dbReference type="RefSeq" id="WP_344778126.1">
    <property type="nucleotide sequence ID" value="NZ_BAABBX010000016.1"/>
</dbReference>